<evidence type="ECO:0000256" key="2">
    <source>
        <dbReference type="ARBA" id="ARBA00022692"/>
    </source>
</evidence>
<organism evidence="7 8">
    <name type="scientific">Kingdonia uniflora</name>
    <dbReference type="NCBI Taxonomy" id="39325"/>
    <lineage>
        <taxon>Eukaryota</taxon>
        <taxon>Viridiplantae</taxon>
        <taxon>Streptophyta</taxon>
        <taxon>Embryophyta</taxon>
        <taxon>Tracheophyta</taxon>
        <taxon>Spermatophyta</taxon>
        <taxon>Magnoliopsida</taxon>
        <taxon>Ranunculales</taxon>
        <taxon>Circaeasteraceae</taxon>
        <taxon>Kingdonia</taxon>
    </lineage>
</organism>
<keyword evidence="8" id="KW-1185">Reference proteome</keyword>
<keyword evidence="2 5" id="KW-0812">Transmembrane</keyword>
<comment type="subcellular location">
    <subcellularLocation>
        <location evidence="1">Membrane</location>
        <topology evidence="1">Multi-pass membrane protein</topology>
    </subcellularLocation>
</comment>
<dbReference type="GO" id="GO:0005886">
    <property type="term" value="C:plasma membrane"/>
    <property type="evidence" value="ECO:0007669"/>
    <property type="project" value="TreeGrafter"/>
</dbReference>
<dbReference type="InterPro" id="IPR036640">
    <property type="entry name" value="ABC1_TM_sf"/>
</dbReference>
<comment type="caution">
    <text evidence="7">The sequence shown here is derived from an EMBL/GenBank/DDBJ whole genome shotgun (WGS) entry which is preliminary data.</text>
</comment>
<dbReference type="OrthoDB" id="1578600at2759"/>
<dbReference type="GO" id="GO:0140359">
    <property type="term" value="F:ABC-type transporter activity"/>
    <property type="evidence" value="ECO:0007669"/>
    <property type="project" value="InterPro"/>
</dbReference>
<name>A0A7J7KV32_9MAGN</name>
<evidence type="ECO:0000313" key="8">
    <source>
        <dbReference type="Proteomes" id="UP000541444"/>
    </source>
</evidence>
<keyword evidence="3 5" id="KW-1133">Transmembrane helix</keyword>
<accession>A0A7J7KV32</accession>
<gene>
    <name evidence="7" type="ORF">GIB67_010014</name>
</gene>
<dbReference type="InterPro" id="IPR039421">
    <property type="entry name" value="Type_1_exporter"/>
</dbReference>
<evidence type="ECO:0000256" key="5">
    <source>
        <dbReference type="SAM" id="Phobius"/>
    </source>
</evidence>
<sequence>MAKGLGIGCTYGIACMSWALVFWYAGVFIRNGQTGGGKAFTAIFSAIVGGMSLGQSFSNLGAFSKGKSAGYKLERFKSWGFQKVVHVMETTGKYSENQTPSSYISLFSPTPGKLTKEIAHIEEGFVCGKEKVQDFVTFTVNYGCWSTDDTDNGWSKTDIPTLDIESDTKEDRRMTHVLVDTRWSLAINTQEIEDFTLEGKHRLVKKYGLLIPEGGNTGVDRSHVIQFLGGQNAPKKFNMNLFWRQTSPDSISKADGLEKNRNLLLKLRTYVDRLTPKTDRVLKKLSPWCSIFGKFISPHTLALRVSTEEIPFTYMSSLQLRWTDMKDDMPFVQGKIKCFLTCVKGNGFQF</sequence>
<feature type="transmembrane region" description="Helical" evidence="5">
    <location>
        <begin position="39"/>
        <end position="63"/>
    </location>
</feature>
<dbReference type="InterPro" id="IPR011527">
    <property type="entry name" value="ABC1_TM_dom"/>
</dbReference>
<protein>
    <recommendedName>
        <fullName evidence="6">ABC transmembrane type-1 domain-containing protein</fullName>
    </recommendedName>
</protein>
<dbReference type="PROSITE" id="PS50929">
    <property type="entry name" value="ABC_TM1F"/>
    <property type="match status" value="1"/>
</dbReference>
<reference evidence="7 8" key="1">
    <citation type="journal article" date="2020" name="IScience">
        <title>Genome Sequencing of the Endangered Kingdonia uniflora (Circaeasteraceae, Ranunculales) Reveals Potential Mechanisms of Evolutionary Specialization.</title>
        <authorList>
            <person name="Sun Y."/>
            <person name="Deng T."/>
            <person name="Zhang A."/>
            <person name="Moore M.J."/>
            <person name="Landis J.B."/>
            <person name="Lin N."/>
            <person name="Zhang H."/>
            <person name="Zhang X."/>
            <person name="Huang J."/>
            <person name="Zhang X."/>
            <person name="Sun H."/>
            <person name="Wang H."/>
        </authorList>
    </citation>
    <scope>NUCLEOTIDE SEQUENCE [LARGE SCALE GENOMIC DNA]</scope>
    <source>
        <strain evidence="7">TB1705</strain>
        <tissue evidence="7">Leaf</tissue>
    </source>
</reference>
<dbReference type="PANTHER" id="PTHR24222">
    <property type="entry name" value="ABC TRANSPORTER B FAMILY"/>
    <property type="match status" value="1"/>
</dbReference>
<dbReference type="EMBL" id="JACGCM010002885">
    <property type="protein sequence ID" value="KAF6134215.1"/>
    <property type="molecule type" value="Genomic_DNA"/>
</dbReference>
<evidence type="ECO:0000313" key="7">
    <source>
        <dbReference type="EMBL" id="KAF6134215.1"/>
    </source>
</evidence>
<keyword evidence="4 5" id="KW-0472">Membrane</keyword>
<evidence type="ECO:0000256" key="3">
    <source>
        <dbReference type="ARBA" id="ARBA00022989"/>
    </source>
</evidence>
<evidence type="ECO:0000259" key="6">
    <source>
        <dbReference type="PROSITE" id="PS50929"/>
    </source>
</evidence>
<dbReference type="AlphaFoldDB" id="A0A7J7KV32"/>
<feature type="domain" description="ABC transmembrane type-1" evidence="6">
    <location>
        <begin position="1"/>
        <end position="65"/>
    </location>
</feature>
<proteinExistence type="predicted"/>
<dbReference type="PANTHER" id="PTHR24222:SF76">
    <property type="entry name" value="MYCOBACTIN IMPORT ATP-BINDING_PERMEASE PROTEIN IRTB"/>
    <property type="match status" value="1"/>
</dbReference>
<dbReference type="GO" id="GO:0005524">
    <property type="term" value="F:ATP binding"/>
    <property type="evidence" value="ECO:0007669"/>
    <property type="project" value="InterPro"/>
</dbReference>
<evidence type="ECO:0000256" key="4">
    <source>
        <dbReference type="ARBA" id="ARBA00023136"/>
    </source>
</evidence>
<dbReference type="Proteomes" id="UP000541444">
    <property type="component" value="Unassembled WGS sequence"/>
</dbReference>
<feature type="transmembrane region" description="Helical" evidence="5">
    <location>
        <begin position="7"/>
        <end position="27"/>
    </location>
</feature>
<evidence type="ECO:0000256" key="1">
    <source>
        <dbReference type="ARBA" id="ARBA00004141"/>
    </source>
</evidence>
<dbReference type="Gene3D" id="1.20.1560.10">
    <property type="entry name" value="ABC transporter type 1, transmembrane domain"/>
    <property type="match status" value="1"/>
</dbReference>